<proteinExistence type="predicted"/>
<protein>
    <recommendedName>
        <fullName evidence="1">PE domain-containing protein</fullName>
    </recommendedName>
</protein>
<accession>A0A2S8BEF7</accession>
<evidence type="ECO:0000259" key="1">
    <source>
        <dbReference type="Pfam" id="PF00934"/>
    </source>
</evidence>
<dbReference type="Proteomes" id="UP000238296">
    <property type="component" value="Unassembled WGS sequence"/>
</dbReference>
<gene>
    <name evidence="2" type="ORF">C1Y40_04791</name>
</gene>
<dbReference type="Pfam" id="PF00934">
    <property type="entry name" value="PE"/>
    <property type="match status" value="1"/>
</dbReference>
<dbReference type="EMBL" id="PPEA01000675">
    <property type="protein sequence ID" value="PQM45051.1"/>
    <property type="molecule type" value="Genomic_DNA"/>
</dbReference>
<name>A0A2S8BEF7_9MYCO</name>
<evidence type="ECO:0000313" key="3">
    <source>
        <dbReference type="Proteomes" id="UP000238296"/>
    </source>
</evidence>
<feature type="domain" description="PE" evidence="1">
    <location>
        <begin position="4"/>
        <end position="94"/>
    </location>
</feature>
<dbReference type="InterPro" id="IPR000084">
    <property type="entry name" value="PE-PGRS_N"/>
</dbReference>
<reference evidence="2 3" key="1">
    <citation type="journal article" date="2017" name="Int. J. Syst. Evol. Microbiol.">
        <title>Mycobacterium talmoniae sp. nov., a slowly growing mycobacterium isolated from human respiratory samples.</title>
        <authorList>
            <person name="Davidson R.M."/>
            <person name="DeGroote M.A."/>
            <person name="Marola J.L."/>
            <person name="Buss S."/>
            <person name="Jones V."/>
            <person name="McNeil M.R."/>
            <person name="Freifeld A.G."/>
            <person name="Elaine Epperson L."/>
            <person name="Hasan N.A."/>
            <person name="Jackson M."/>
            <person name="Iwen P.C."/>
            <person name="Salfinger M."/>
            <person name="Strong M."/>
        </authorList>
    </citation>
    <scope>NUCLEOTIDE SEQUENCE [LARGE SCALE GENOMIC DNA]</scope>
    <source>
        <strain evidence="2 3">ATCC BAA-2683</strain>
    </source>
</reference>
<comment type="caution">
    <text evidence="2">The sequence shown here is derived from an EMBL/GenBank/DDBJ whole genome shotgun (WGS) entry which is preliminary data.</text>
</comment>
<organism evidence="2 3">
    <name type="scientific">Mycobacterium talmoniae</name>
    <dbReference type="NCBI Taxonomy" id="1858794"/>
    <lineage>
        <taxon>Bacteria</taxon>
        <taxon>Bacillati</taxon>
        <taxon>Actinomycetota</taxon>
        <taxon>Actinomycetes</taxon>
        <taxon>Mycobacteriales</taxon>
        <taxon>Mycobacteriaceae</taxon>
        <taxon>Mycobacterium</taxon>
    </lineage>
</organism>
<sequence>MHEVFVQPEGLLGASASSGSAAATVAAGAAAQAPPMTAVMPGTMSPAVVAGTARVIAHGTNKLAVSTLGAAVVAAVAEAYAENGIGYEVADLANAGSLTV</sequence>
<dbReference type="AlphaFoldDB" id="A0A2S8BEF7"/>
<evidence type="ECO:0000313" key="2">
    <source>
        <dbReference type="EMBL" id="PQM45051.1"/>
    </source>
</evidence>